<dbReference type="InterPro" id="IPR002789">
    <property type="entry name" value="HerA_central"/>
</dbReference>
<dbReference type="SUPFAM" id="SSF52540">
    <property type="entry name" value="P-loop containing nucleoside triphosphate hydrolases"/>
    <property type="match status" value="1"/>
</dbReference>
<dbReference type="EMBL" id="JACNJN010000117">
    <property type="protein sequence ID" value="MBC8335620.1"/>
    <property type="molecule type" value="Genomic_DNA"/>
</dbReference>
<feature type="domain" description="Helicase HerA central" evidence="2">
    <location>
        <begin position="1446"/>
        <end position="1671"/>
    </location>
</feature>
<proteinExistence type="predicted"/>
<dbReference type="Pfam" id="PF01935">
    <property type="entry name" value="DUF87"/>
    <property type="match status" value="1"/>
</dbReference>
<dbReference type="SUPFAM" id="SSF47240">
    <property type="entry name" value="Ferritin-like"/>
    <property type="match status" value="1"/>
</dbReference>
<reference evidence="3 4" key="1">
    <citation type="submission" date="2020-08" db="EMBL/GenBank/DDBJ databases">
        <title>Bridging the membrane lipid divide: bacteria of the FCB group superphylum have the potential to synthesize archaeal ether lipids.</title>
        <authorList>
            <person name="Villanueva L."/>
            <person name="Von Meijenfeldt F.A.B."/>
            <person name="Westbye A.B."/>
            <person name="Yadav S."/>
            <person name="Hopmans E.C."/>
            <person name="Dutilh B.E."/>
            <person name="Sinninghe Damste J.S."/>
        </authorList>
    </citation>
    <scope>NUCLEOTIDE SEQUENCE [LARGE SCALE GENOMIC DNA]</scope>
    <source>
        <strain evidence="3">NIOZ-UU36</strain>
    </source>
</reference>
<evidence type="ECO:0000259" key="2">
    <source>
        <dbReference type="Pfam" id="PF01935"/>
    </source>
</evidence>
<dbReference type="Gene3D" id="3.40.50.300">
    <property type="entry name" value="P-loop containing nucleotide triphosphate hydrolases"/>
    <property type="match status" value="2"/>
</dbReference>
<accession>A0A8J6NM19</accession>
<dbReference type="PANTHER" id="PTHR42957">
    <property type="entry name" value="HELICASE MJ1565-RELATED"/>
    <property type="match status" value="1"/>
</dbReference>
<evidence type="ECO:0000313" key="3">
    <source>
        <dbReference type="EMBL" id="MBC8335620.1"/>
    </source>
</evidence>
<dbReference type="InterPro" id="IPR009078">
    <property type="entry name" value="Ferritin-like_SF"/>
</dbReference>
<dbReference type="Proteomes" id="UP000614469">
    <property type="component" value="Unassembled WGS sequence"/>
</dbReference>
<name>A0A8J6NM19_9CHLR</name>
<comment type="caution">
    <text evidence="3">The sequence shown here is derived from an EMBL/GenBank/DDBJ whole genome shotgun (WGS) entry which is preliminary data.</text>
</comment>
<dbReference type="InterPro" id="IPR008571">
    <property type="entry name" value="HerA-like"/>
</dbReference>
<protein>
    <submittedName>
        <fullName evidence="3">DUF87 domain-containing protein</fullName>
    </submittedName>
</protein>
<feature type="region of interest" description="Disordered" evidence="1">
    <location>
        <begin position="1346"/>
        <end position="1366"/>
    </location>
</feature>
<sequence length="1817" mass="205782">MNYFASTIRDHIGDQIDRFRSGSSKGRKMIIMVPAMPEATMLSVADAIASFCLQNDGLLLTLKIAATLTDTWSPEGQRVVREKSWKDERGNLTYYRNMPEKPDKCTLIVLCGADRVTDAGGLADFHTCEPDMIWRIDMRQSFKSWMIKKLNHIGIHDCTSDGFATFDRVIKPLLTCGSGDLLQISDWLEALDLNHATNVGDIPRIMLGSLKEFGLPLLGRFPLSQKRKQLSLYINKSAEFYNYTMFLEARQRDKAIKAIDKVLDVIRRGEDPDIPLVDEDVCGSYRSGEQFAEGLKTYIETDDQTERARLLQCDFVVIWDKILKFKVKEKKEKRESVRKLSGSPVEVLLTATWMTLRDFYLEQKGETELKIETISITPDLFKHDVDSGDDIAENSELARRYLTRLIGGIDPFISQHINLRNADGSEIKFSSNLLSPAINCRYSKSAEPVLEFSIVVSSQFNPLRRKFGWRLPEHHMYRLSVDLLHRAKSVIGELSGIHKLPVYHISYYEELLQATADEEIRRVLLHSIRDERDHRKVLTNLLSGEWAQENDTLSLELKILAEKYDTFIGDAACNGIFATLFVSQSVWVDLRRAYADVFEKVSSMADIGQSSLVGMLTRAFLIIEPRPLPLGNTWHADFHEKSGVATILHPSVVEMLEAQVVYLTRCFNYAANKELGQTPGKDAFRAHIWRAYVDLSSIQSPLAGLLFNQQLNLDANVKGQELIHRIGSSDSTDTPLSTRLLLQYNEGTEDDNSLSDTEMFRETSESKLLLRLMQDYFDLHPHARDGLSVAVFRNKDIQPVIAAVHAFLKILAKKSTAQQPNKRYVLKPDRNRPYAISVTLFTESNDETDVSLWVQQWRERWEAAETESKYDLYRRCRFSIAHRIVEKEGLSSFQKLLNEQFEADIAVFYNFIGAGEGVNNFEKVDTFDVRSRNLKFPILEKACCTISNPADRYRRKRVVSNRQFALGAYHANLLHSLQSGTHQTGTIVVGAGDFTPWRGLIDCLHKKAEWIICIDPNMDEHLIKSPLLESGNEREIIGFGSGVGSHGEDNFTVSTEQFSFADILYRLKAAIKSLYASGAGWSIEECEAVAKGILNIAQELSGLSLVRATGVGDEYIRDFMAYALSRKMLQANDSLLCESLISLDAYRHWFDLSENMRRPDLMWIRVEIGPNNRLHIKMHLIECKLGQQSSEHVNKAKSQIDNGLKVLSSAFAPLLGDTGGVSLEDERPDRRYWWMQLHRLIASKTKVNKSLYPDVLAALERLAEGDFQVSWGASVFAFWINRDDEMKRIKYWKAGGSPPVTVNVYSIGGSFVRRLITDPEVEDIDWTAFSDQGNEIVVEEGEIIPPEVNDDYTPWDDEDTEDDSDEAPIETTVDIDTHSSDIVTEERTGAKGPFSNLKDDVPPESTIPLVAGGMGSTVEATAVQTTPEQPVETVGGLNRLGRILLGKTVSNDQPVYWEFAHSDLVNRHMLIFGSSGQGKTYAIQCLLCEMSKFMQNSLVVDYTNGFLPGQIESITKDILQPKQHIIKNDPLPINPFIPQEADTGGIIIREDSNAVAQRIASLFDSVYGLGHQQYSILHRAVMDGVESFSENMNLDDMLLLIEEMTENKKYKGYAQSLYNKLRPFVLDKPFSSGEKGFNWDHLFQKEYPLCNIFQLAGMQGKASRLVTEFILWDLYGHIQSKGKKTDPKVIVLDEVQNLDHKEGSPLSKYLREGRKFGLSLILATQTMSNMKRDERDRMFQAEHKLFFKPADTELKAFANIAAMATRQKVDDWIRKLSFLSKGECYSIGKTLSPDGERLGSRALKIRITALEERSFIE</sequence>
<gene>
    <name evidence="3" type="ORF">H8E29_10165</name>
</gene>
<evidence type="ECO:0000313" key="4">
    <source>
        <dbReference type="Proteomes" id="UP000614469"/>
    </source>
</evidence>
<organism evidence="3 4">
    <name type="scientific">Candidatus Desulfolinea nitratireducens</name>
    <dbReference type="NCBI Taxonomy" id="2841698"/>
    <lineage>
        <taxon>Bacteria</taxon>
        <taxon>Bacillati</taxon>
        <taxon>Chloroflexota</taxon>
        <taxon>Anaerolineae</taxon>
        <taxon>Anaerolineales</taxon>
        <taxon>Anaerolineales incertae sedis</taxon>
        <taxon>Candidatus Desulfolinea</taxon>
    </lineage>
</organism>
<evidence type="ECO:0000256" key="1">
    <source>
        <dbReference type="SAM" id="MobiDB-lite"/>
    </source>
</evidence>
<dbReference type="InterPro" id="IPR027417">
    <property type="entry name" value="P-loop_NTPase"/>
</dbReference>
<dbReference type="PANTHER" id="PTHR42957:SF1">
    <property type="entry name" value="HELICASE MJ1565-RELATED"/>
    <property type="match status" value="1"/>
</dbReference>